<comment type="caution">
    <text evidence="2">The sequence shown here is derived from an EMBL/GenBank/DDBJ whole genome shotgun (WGS) entry which is preliminary data.</text>
</comment>
<gene>
    <name evidence="2" type="ORF">HNP76_000068</name>
</gene>
<dbReference type="AlphaFoldDB" id="A0A7W8G6G8"/>
<organism evidence="2 3">
    <name type="scientific">Treponema ruminis</name>
    <dbReference type="NCBI Taxonomy" id="744515"/>
    <lineage>
        <taxon>Bacteria</taxon>
        <taxon>Pseudomonadati</taxon>
        <taxon>Spirochaetota</taxon>
        <taxon>Spirochaetia</taxon>
        <taxon>Spirochaetales</taxon>
        <taxon>Treponemataceae</taxon>
        <taxon>Treponema</taxon>
    </lineage>
</organism>
<dbReference type="RefSeq" id="WP_184656333.1">
    <property type="nucleotide sequence ID" value="NZ_JACHFQ010000001.1"/>
</dbReference>
<keyword evidence="3" id="KW-1185">Reference proteome</keyword>
<dbReference type="InterPro" id="IPR004013">
    <property type="entry name" value="PHP_dom"/>
</dbReference>
<proteinExistence type="predicted"/>
<dbReference type="Gene3D" id="3.20.20.140">
    <property type="entry name" value="Metal-dependent hydrolases"/>
    <property type="match status" value="1"/>
</dbReference>
<dbReference type="EMBL" id="JACHFQ010000001">
    <property type="protein sequence ID" value="MBB5224728.1"/>
    <property type="molecule type" value="Genomic_DNA"/>
</dbReference>
<evidence type="ECO:0000313" key="3">
    <source>
        <dbReference type="Proteomes" id="UP000518887"/>
    </source>
</evidence>
<feature type="domain" description="Polymerase/histidinol phosphatase N-terminal" evidence="1">
    <location>
        <begin position="2"/>
        <end position="69"/>
    </location>
</feature>
<dbReference type="SMART" id="SM00481">
    <property type="entry name" value="POLIIIAc"/>
    <property type="match status" value="1"/>
</dbReference>
<dbReference type="CDD" id="cd07438">
    <property type="entry name" value="PHP_HisPPase_AMP"/>
    <property type="match status" value="1"/>
</dbReference>
<dbReference type="Pfam" id="PF02811">
    <property type="entry name" value="PHP"/>
    <property type="match status" value="1"/>
</dbReference>
<evidence type="ECO:0000313" key="2">
    <source>
        <dbReference type="EMBL" id="MBB5224728.1"/>
    </source>
</evidence>
<dbReference type="InterPro" id="IPR016195">
    <property type="entry name" value="Pol/histidinol_Pase-like"/>
</dbReference>
<dbReference type="GO" id="GO:0035312">
    <property type="term" value="F:5'-3' DNA exonuclease activity"/>
    <property type="evidence" value="ECO:0007669"/>
    <property type="project" value="TreeGrafter"/>
</dbReference>
<dbReference type="Proteomes" id="UP000518887">
    <property type="component" value="Unassembled WGS sequence"/>
</dbReference>
<dbReference type="PANTHER" id="PTHR42924:SF3">
    <property type="entry name" value="POLYMERASE_HISTIDINOL PHOSPHATASE N-TERMINAL DOMAIN-CONTAINING PROTEIN"/>
    <property type="match status" value="1"/>
</dbReference>
<sequence>MIDLHSHSSASDGLFSPKESAEYAIQKKLKVWALTDHDTTDGLSEAARTCAQSDSGIFFLPGIEINVRWPTGEFHLLGLGLRKNSQKLKDIVADLTESRRVRNQEIVDRMQKDGIDVTLEKIEGKFSESQIGRPHFATFLMQIGKVKHRQEAFDRYLGKGRPYYVSHEGADLDVAVEAICSAGGIPVLAHPLSLYVSWGKMEETIEKIKRHGVEGLEAWHPAARINEGFKLEELAHKLGMFVTAGSDFHGRGVRADRHLGKTSGDRKIDDRFWFEELAPHLGDFDFRESEWCHLS</sequence>
<dbReference type="GO" id="GO:0004534">
    <property type="term" value="F:5'-3' RNA exonuclease activity"/>
    <property type="evidence" value="ECO:0007669"/>
    <property type="project" value="TreeGrafter"/>
</dbReference>
<evidence type="ECO:0000259" key="1">
    <source>
        <dbReference type="SMART" id="SM00481"/>
    </source>
</evidence>
<reference evidence="2 3" key="1">
    <citation type="submission" date="2020-08" db="EMBL/GenBank/DDBJ databases">
        <title>Genomic Encyclopedia of Type Strains, Phase IV (KMG-IV): sequencing the most valuable type-strain genomes for metagenomic binning, comparative biology and taxonomic classification.</title>
        <authorList>
            <person name="Goeker M."/>
        </authorList>
    </citation>
    <scope>NUCLEOTIDE SEQUENCE [LARGE SCALE GENOMIC DNA]</scope>
    <source>
        <strain evidence="2 3">DSM 103462</strain>
    </source>
</reference>
<dbReference type="InterPro" id="IPR003141">
    <property type="entry name" value="Pol/His_phosphatase_N"/>
</dbReference>
<accession>A0A7W8G6G8</accession>
<dbReference type="SUPFAM" id="SSF89550">
    <property type="entry name" value="PHP domain-like"/>
    <property type="match status" value="1"/>
</dbReference>
<protein>
    <recommendedName>
        <fullName evidence="1">Polymerase/histidinol phosphatase N-terminal domain-containing protein</fullName>
    </recommendedName>
</protein>
<dbReference type="Gene3D" id="1.10.150.650">
    <property type="match status" value="1"/>
</dbReference>
<name>A0A7W8G6G8_9SPIR</name>
<dbReference type="InterPro" id="IPR052018">
    <property type="entry name" value="PHP_domain"/>
</dbReference>
<dbReference type="PANTHER" id="PTHR42924">
    <property type="entry name" value="EXONUCLEASE"/>
    <property type="match status" value="1"/>
</dbReference>